<name>A0BJV7_PARTE</name>
<dbReference type="HOGENOM" id="CLU_1953006_0_0_1"/>
<reference evidence="1 2" key="1">
    <citation type="journal article" date="2006" name="Nature">
        <title>Global trends of whole-genome duplications revealed by the ciliate Paramecium tetraurelia.</title>
        <authorList>
            <consortium name="Genoscope"/>
            <person name="Aury J.-M."/>
            <person name="Jaillon O."/>
            <person name="Duret L."/>
            <person name="Noel B."/>
            <person name="Jubin C."/>
            <person name="Porcel B.M."/>
            <person name="Segurens B."/>
            <person name="Daubin V."/>
            <person name="Anthouard V."/>
            <person name="Aiach N."/>
            <person name="Arnaiz O."/>
            <person name="Billaut A."/>
            <person name="Beisson J."/>
            <person name="Blanc I."/>
            <person name="Bouhouche K."/>
            <person name="Camara F."/>
            <person name="Duharcourt S."/>
            <person name="Guigo R."/>
            <person name="Gogendeau D."/>
            <person name="Katinka M."/>
            <person name="Keller A.-M."/>
            <person name="Kissmehl R."/>
            <person name="Klotz C."/>
            <person name="Koll F."/>
            <person name="Le Moue A."/>
            <person name="Lepere C."/>
            <person name="Malinsky S."/>
            <person name="Nowacki M."/>
            <person name="Nowak J.K."/>
            <person name="Plattner H."/>
            <person name="Poulain J."/>
            <person name="Ruiz F."/>
            <person name="Serrano V."/>
            <person name="Zagulski M."/>
            <person name="Dessen P."/>
            <person name="Betermier M."/>
            <person name="Weissenbach J."/>
            <person name="Scarpelli C."/>
            <person name="Schachter V."/>
            <person name="Sperling L."/>
            <person name="Meyer E."/>
            <person name="Cohen J."/>
            <person name="Wincker P."/>
        </authorList>
    </citation>
    <scope>NUCLEOTIDE SEQUENCE [LARGE SCALE GENOMIC DNA]</scope>
    <source>
        <strain evidence="1 2">Stock d4-2</strain>
    </source>
</reference>
<protein>
    <submittedName>
        <fullName evidence="1">Uncharacterized protein</fullName>
    </submittedName>
</protein>
<dbReference type="InParanoid" id="A0BJV7"/>
<accession>A0BJV7</accession>
<dbReference type="RefSeq" id="XP_001426222.1">
    <property type="nucleotide sequence ID" value="XM_001426185.1"/>
</dbReference>
<sequence>MFLQKIRRNESRGAKSSLVAHKRHELYQNQKQAALPNQQSKKRQQTILKFQIKKTEIWIKTQDNSDQNQNEDDEQALKRYYQVIMSENMWNQDDIIYHMQELNLQMLGDNQRLGKGSLFITITFKDVDK</sequence>
<organism evidence="1 2">
    <name type="scientific">Paramecium tetraurelia</name>
    <dbReference type="NCBI Taxonomy" id="5888"/>
    <lineage>
        <taxon>Eukaryota</taxon>
        <taxon>Sar</taxon>
        <taxon>Alveolata</taxon>
        <taxon>Ciliophora</taxon>
        <taxon>Intramacronucleata</taxon>
        <taxon>Oligohymenophorea</taxon>
        <taxon>Peniculida</taxon>
        <taxon>Parameciidae</taxon>
        <taxon>Paramecium</taxon>
    </lineage>
</organism>
<dbReference type="AlphaFoldDB" id="A0BJV7"/>
<dbReference type="KEGG" id="ptm:GSPATT00029454001"/>
<dbReference type="EMBL" id="CT867998">
    <property type="protein sequence ID" value="CAK58824.1"/>
    <property type="molecule type" value="Genomic_DNA"/>
</dbReference>
<evidence type="ECO:0000313" key="1">
    <source>
        <dbReference type="EMBL" id="CAK58824.1"/>
    </source>
</evidence>
<evidence type="ECO:0000313" key="2">
    <source>
        <dbReference type="Proteomes" id="UP000000600"/>
    </source>
</evidence>
<keyword evidence="2" id="KW-1185">Reference proteome</keyword>
<gene>
    <name evidence="1" type="ORF">GSPATT00029454001</name>
</gene>
<proteinExistence type="predicted"/>
<dbReference type="Proteomes" id="UP000000600">
    <property type="component" value="Unassembled WGS sequence"/>
</dbReference>
<dbReference type="GeneID" id="5012006"/>